<comment type="cofactor">
    <cofactor evidence="1">
        <name>Co(2+)</name>
        <dbReference type="ChEBI" id="CHEBI:48828"/>
    </cofactor>
</comment>
<proteinExistence type="inferred from homology"/>
<gene>
    <name evidence="10" type="ORF">BLITH_1392</name>
</gene>
<dbReference type="GO" id="GO:0004177">
    <property type="term" value="F:aminopeptidase activity"/>
    <property type="evidence" value="ECO:0007669"/>
    <property type="project" value="UniProtKB-KW"/>
</dbReference>
<dbReference type="EMBL" id="PEBW01000004">
    <property type="protein sequence ID" value="PTQ51754.1"/>
    <property type="molecule type" value="Genomic_DNA"/>
</dbReference>
<protein>
    <submittedName>
        <fullName evidence="10">Aminopeptidase S (Leu, Val, Phe, Tyr preference)</fullName>
    </submittedName>
</protein>
<name>A0A2T5G6E5_9BACL</name>
<comment type="caution">
    <text evidence="10">The sequence shown here is derived from an EMBL/GenBank/DDBJ whole genome shotgun (WGS) entry which is preliminary data.</text>
</comment>
<dbReference type="GO" id="GO:0008237">
    <property type="term" value="F:metallopeptidase activity"/>
    <property type="evidence" value="ECO:0007669"/>
    <property type="project" value="UniProtKB-KW"/>
</dbReference>
<evidence type="ECO:0000256" key="9">
    <source>
        <dbReference type="ARBA" id="ARBA00023049"/>
    </source>
</evidence>
<dbReference type="Pfam" id="PF02073">
    <property type="entry name" value="Peptidase_M29"/>
    <property type="match status" value="1"/>
</dbReference>
<dbReference type="InterPro" id="IPR035097">
    <property type="entry name" value="M29_N-terminal"/>
</dbReference>
<evidence type="ECO:0000256" key="1">
    <source>
        <dbReference type="ARBA" id="ARBA00001941"/>
    </source>
</evidence>
<accession>A0A2T5G6E5</accession>
<evidence type="ECO:0000256" key="6">
    <source>
        <dbReference type="ARBA" id="ARBA00022670"/>
    </source>
</evidence>
<keyword evidence="9" id="KW-0482">Metalloprotease</keyword>
<dbReference type="Gene3D" id="3.40.1830.10">
    <property type="entry name" value="Thermophilic metalloprotease (M29)"/>
    <property type="match status" value="1"/>
</dbReference>
<dbReference type="GO" id="GO:0006508">
    <property type="term" value="P:proteolysis"/>
    <property type="evidence" value="ECO:0007669"/>
    <property type="project" value="UniProtKB-KW"/>
</dbReference>
<evidence type="ECO:0000256" key="7">
    <source>
        <dbReference type="ARBA" id="ARBA00022723"/>
    </source>
</evidence>
<evidence type="ECO:0000313" key="10">
    <source>
        <dbReference type="EMBL" id="PTQ51754.1"/>
    </source>
</evidence>
<evidence type="ECO:0000256" key="4">
    <source>
        <dbReference type="ARBA" id="ARBA00008236"/>
    </source>
</evidence>
<comment type="similarity">
    <text evidence="4">Belongs to the peptidase M29 family.</text>
</comment>
<evidence type="ECO:0000256" key="8">
    <source>
        <dbReference type="ARBA" id="ARBA00022801"/>
    </source>
</evidence>
<dbReference type="PANTHER" id="PTHR34448">
    <property type="entry name" value="AMINOPEPTIDASE"/>
    <property type="match status" value="1"/>
</dbReference>
<dbReference type="SUPFAM" id="SSF144052">
    <property type="entry name" value="Thermophilic metalloprotease-like"/>
    <property type="match status" value="1"/>
</dbReference>
<dbReference type="AlphaFoldDB" id="A0A2T5G6E5"/>
<evidence type="ECO:0000256" key="5">
    <source>
        <dbReference type="ARBA" id="ARBA00022438"/>
    </source>
</evidence>
<dbReference type="InterPro" id="IPR052170">
    <property type="entry name" value="M29_Exopeptidase"/>
</dbReference>
<keyword evidence="7" id="KW-0479">Metal-binding</keyword>
<keyword evidence="6" id="KW-0645">Protease</keyword>
<dbReference type="InterPro" id="IPR000787">
    <property type="entry name" value="Peptidase_M29"/>
</dbReference>
<organism evidence="10 11">
    <name type="scientific">Brockia lithotrophica</name>
    <dbReference type="NCBI Taxonomy" id="933949"/>
    <lineage>
        <taxon>Bacteria</taxon>
        <taxon>Bacillati</taxon>
        <taxon>Bacillota</taxon>
        <taxon>Bacilli</taxon>
        <taxon>Bacillales</taxon>
        <taxon>Bacillales Family X. Incertae Sedis</taxon>
        <taxon>Brockia</taxon>
    </lineage>
</organism>
<dbReference type="Proteomes" id="UP000244016">
    <property type="component" value="Unassembled WGS sequence"/>
</dbReference>
<sequence length="412" mass="46237">MAPNEELLRAYARLAVRKGVNLQSGQVLVLNAPVEARDFVSYLVEEAYRSGARYVLVNYGDDRVTRLRYLLADDEALDYFPRWVGEGYAQMAREGAAFLSIYAPDPDLLADIPAPRVARGDKARREAFRGYYAYTMSDRARWSLISVPTPAWARKVFPDLSEGEAVEVLWDAVLGISRVRPGDPLENWDVHRRNLERRVAYLNAKRYRKLHFRGEGTDLLVGLPEGHIWHGGGATDHGGIPFQPNIPTEEVYTMPHRLEVEGYVRNTKPLNVHGTLVDGFTLWFEGGRVVRFTAERGEETLRHLLDTDEGARHLGEVALVPVDSPVAQSGLLFYNTLYDENASCHLALGQAYPTTLQGGPDLSEDELRARGANRSLIHEDFMIGSPTLDVDGILPDGTREPLLRRGLWAFEV</sequence>
<evidence type="ECO:0000256" key="2">
    <source>
        <dbReference type="ARBA" id="ARBA00001946"/>
    </source>
</evidence>
<evidence type="ECO:0000256" key="3">
    <source>
        <dbReference type="ARBA" id="ARBA00001947"/>
    </source>
</evidence>
<comment type="cofactor">
    <cofactor evidence="3">
        <name>Zn(2+)</name>
        <dbReference type="ChEBI" id="CHEBI:29105"/>
    </cofactor>
</comment>
<dbReference type="PANTHER" id="PTHR34448:SF3">
    <property type="entry name" value="AMINOPEPTIDASE AMPS"/>
    <property type="match status" value="1"/>
</dbReference>
<reference evidence="10 11" key="1">
    <citation type="submission" date="2017-08" db="EMBL/GenBank/DDBJ databases">
        <title>Burning lignite coal seam in the remote Altai Mountains harbors a hydrogen-driven thermophilic microbial community.</title>
        <authorList>
            <person name="Kadnikov V.V."/>
            <person name="Mardanov A.V."/>
            <person name="Ivasenko D."/>
            <person name="Beletsky A.V."/>
            <person name="Karnachuk O.V."/>
            <person name="Ravin N.V."/>
        </authorList>
    </citation>
    <scope>NUCLEOTIDE SEQUENCE [LARGE SCALE GENOMIC DNA]</scope>
    <source>
        <strain evidence="10">AL31</strain>
    </source>
</reference>
<comment type="cofactor">
    <cofactor evidence="2">
        <name>Mg(2+)</name>
        <dbReference type="ChEBI" id="CHEBI:18420"/>
    </cofactor>
</comment>
<dbReference type="GO" id="GO:0046872">
    <property type="term" value="F:metal ion binding"/>
    <property type="evidence" value="ECO:0007669"/>
    <property type="project" value="UniProtKB-KW"/>
</dbReference>
<evidence type="ECO:0000313" key="11">
    <source>
        <dbReference type="Proteomes" id="UP000244016"/>
    </source>
</evidence>
<keyword evidence="5 10" id="KW-0031">Aminopeptidase</keyword>
<dbReference type="PRINTS" id="PR00919">
    <property type="entry name" value="THERMOPTASE"/>
</dbReference>
<keyword evidence="8" id="KW-0378">Hydrolase</keyword>